<gene>
    <name evidence="6 7" type="primary">rsmG</name>
    <name evidence="7" type="ORF">ROJ8625_02808</name>
</gene>
<dbReference type="RefSeq" id="WP_234984270.1">
    <property type="nucleotide sequence ID" value="NZ_FWFK01000005.1"/>
</dbReference>
<accession>A0A1X6ZMP3</accession>
<feature type="binding site" evidence="6">
    <location>
        <position position="76"/>
    </location>
    <ligand>
        <name>S-adenosyl-L-methionine</name>
        <dbReference type="ChEBI" id="CHEBI:59789"/>
    </ligand>
</feature>
<feature type="binding site" evidence="6">
    <location>
        <position position="71"/>
    </location>
    <ligand>
        <name>S-adenosyl-L-methionine</name>
        <dbReference type="ChEBI" id="CHEBI:59789"/>
    </ligand>
</feature>
<organism evidence="7 8">
    <name type="scientific">Roseivivax jejudonensis</name>
    <dbReference type="NCBI Taxonomy" id="1529041"/>
    <lineage>
        <taxon>Bacteria</taxon>
        <taxon>Pseudomonadati</taxon>
        <taxon>Pseudomonadota</taxon>
        <taxon>Alphaproteobacteria</taxon>
        <taxon>Rhodobacterales</taxon>
        <taxon>Roseobacteraceae</taxon>
        <taxon>Roseivivax</taxon>
    </lineage>
</organism>
<dbReference type="InterPro" id="IPR003682">
    <property type="entry name" value="rRNA_ssu_MeTfrase_G"/>
</dbReference>
<dbReference type="GO" id="GO:0070043">
    <property type="term" value="F:rRNA (guanine-N7-)-methyltransferase activity"/>
    <property type="evidence" value="ECO:0007669"/>
    <property type="project" value="UniProtKB-UniRule"/>
</dbReference>
<comment type="function">
    <text evidence="6">Specifically methylates the N7 position of guanine in position 527 of 16S rRNA.</text>
</comment>
<evidence type="ECO:0000256" key="5">
    <source>
        <dbReference type="ARBA" id="ARBA00022691"/>
    </source>
</evidence>
<dbReference type="GO" id="GO:0005829">
    <property type="term" value="C:cytosol"/>
    <property type="evidence" value="ECO:0007669"/>
    <property type="project" value="TreeGrafter"/>
</dbReference>
<dbReference type="SUPFAM" id="SSF53335">
    <property type="entry name" value="S-adenosyl-L-methionine-dependent methyltransferases"/>
    <property type="match status" value="1"/>
</dbReference>
<keyword evidence="8" id="KW-1185">Reference proteome</keyword>
<evidence type="ECO:0000256" key="4">
    <source>
        <dbReference type="ARBA" id="ARBA00022679"/>
    </source>
</evidence>
<reference evidence="7 8" key="1">
    <citation type="submission" date="2017-03" db="EMBL/GenBank/DDBJ databases">
        <authorList>
            <person name="Afonso C.L."/>
            <person name="Miller P.J."/>
            <person name="Scott M.A."/>
            <person name="Spackman E."/>
            <person name="Goraichik I."/>
            <person name="Dimitrov K.M."/>
            <person name="Suarez D.L."/>
            <person name="Swayne D.E."/>
        </authorList>
    </citation>
    <scope>NUCLEOTIDE SEQUENCE [LARGE SCALE GENOMIC DNA]</scope>
    <source>
        <strain evidence="7 8">CECT 8625</strain>
    </source>
</reference>
<proteinExistence type="inferred from homology"/>
<evidence type="ECO:0000313" key="8">
    <source>
        <dbReference type="Proteomes" id="UP000193570"/>
    </source>
</evidence>
<keyword evidence="5 6" id="KW-0949">S-adenosyl-L-methionine</keyword>
<comment type="caution">
    <text evidence="6">Lacks conserved residue(s) required for the propagation of feature annotation.</text>
</comment>
<dbReference type="PANTHER" id="PTHR31760">
    <property type="entry name" value="S-ADENOSYL-L-METHIONINE-DEPENDENT METHYLTRANSFERASES SUPERFAMILY PROTEIN"/>
    <property type="match status" value="1"/>
</dbReference>
<evidence type="ECO:0000256" key="2">
    <source>
        <dbReference type="ARBA" id="ARBA00022552"/>
    </source>
</evidence>
<evidence type="ECO:0000256" key="6">
    <source>
        <dbReference type="HAMAP-Rule" id="MF_00074"/>
    </source>
</evidence>
<dbReference type="InterPro" id="IPR029063">
    <property type="entry name" value="SAM-dependent_MTases_sf"/>
</dbReference>
<sequence>MTVGGMAGVLPDVSRETTERLEHYANLVRKWSPKINLVSRTTLADLENRHIADSAQIFACAPTARRWADLGSGAGFPGLVCAILALERSPDTTFTLVESDLRKATFLRTVIRETGLTATVVSERAECTEPLAADVVSARALADLATLLSYAARHMASGGTALFPKGATWEKEVADAQAAWSFSMTRHKSGTHPDAVILQIGDVAHV</sequence>
<keyword evidence="4 6" id="KW-0808">Transferase</keyword>
<dbReference type="Pfam" id="PF02527">
    <property type="entry name" value="GidB"/>
    <property type="match status" value="1"/>
</dbReference>
<feature type="binding site" evidence="6">
    <location>
        <begin position="125"/>
        <end position="126"/>
    </location>
    <ligand>
        <name>S-adenosyl-L-methionine</name>
        <dbReference type="ChEBI" id="CHEBI:59789"/>
    </ligand>
</feature>
<comment type="similarity">
    <text evidence="6">Belongs to the methyltransferase superfamily. RNA methyltransferase RsmG family.</text>
</comment>
<dbReference type="PANTHER" id="PTHR31760:SF0">
    <property type="entry name" value="S-ADENOSYL-L-METHIONINE-DEPENDENT METHYLTRANSFERASES SUPERFAMILY PROTEIN"/>
    <property type="match status" value="1"/>
</dbReference>
<dbReference type="Proteomes" id="UP000193570">
    <property type="component" value="Unassembled WGS sequence"/>
</dbReference>
<evidence type="ECO:0000256" key="3">
    <source>
        <dbReference type="ARBA" id="ARBA00022603"/>
    </source>
</evidence>
<comment type="catalytic activity">
    <reaction evidence="6">
        <text>guanosine(527) in 16S rRNA + S-adenosyl-L-methionine = N(7)-methylguanosine(527) in 16S rRNA + S-adenosyl-L-homocysteine</text>
        <dbReference type="Rhea" id="RHEA:42732"/>
        <dbReference type="Rhea" id="RHEA-COMP:10209"/>
        <dbReference type="Rhea" id="RHEA-COMP:10210"/>
        <dbReference type="ChEBI" id="CHEBI:57856"/>
        <dbReference type="ChEBI" id="CHEBI:59789"/>
        <dbReference type="ChEBI" id="CHEBI:74269"/>
        <dbReference type="ChEBI" id="CHEBI:74480"/>
        <dbReference type="EC" id="2.1.1.170"/>
    </reaction>
</comment>
<dbReference type="EMBL" id="FWFK01000005">
    <property type="protein sequence ID" value="SLN56256.1"/>
    <property type="molecule type" value="Genomic_DNA"/>
</dbReference>
<dbReference type="HAMAP" id="MF_00074">
    <property type="entry name" value="16SrRNA_methyltr_G"/>
    <property type="match status" value="1"/>
</dbReference>
<dbReference type="AlphaFoldDB" id="A0A1X6ZMP3"/>
<name>A0A1X6ZMP3_9RHOB</name>
<feature type="binding site" evidence="6">
    <location>
        <position position="139"/>
    </location>
    <ligand>
        <name>S-adenosyl-L-methionine</name>
        <dbReference type="ChEBI" id="CHEBI:59789"/>
    </ligand>
</feature>
<evidence type="ECO:0000313" key="7">
    <source>
        <dbReference type="EMBL" id="SLN56256.1"/>
    </source>
</evidence>
<keyword evidence="3 6" id="KW-0489">Methyltransferase</keyword>
<dbReference type="NCBIfam" id="TIGR00138">
    <property type="entry name" value="rsmG_gidB"/>
    <property type="match status" value="1"/>
</dbReference>
<protein>
    <recommendedName>
        <fullName evidence="6">Ribosomal RNA small subunit methyltransferase G</fullName>
        <ecNumber evidence="6">2.1.1.170</ecNumber>
    </recommendedName>
    <alternativeName>
        <fullName evidence="6">16S rRNA 7-methylguanosine methyltransferase</fullName>
        <shortName evidence="6">16S rRNA m7G methyltransferase</shortName>
    </alternativeName>
</protein>
<dbReference type="EC" id="2.1.1.170" evidence="6"/>
<evidence type="ECO:0000256" key="1">
    <source>
        <dbReference type="ARBA" id="ARBA00022490"/>
    </source>
</evidence>
<comment type="subcellular location">
    <subcellularLocation>
        <location evidence="6">Cytoplasm</location>
    </subcellularLocation>
</comment>
<keyword evidence="2 6" id="KW-0698">rRNA processing</keyword>
<dbReference type="PIRSF" id="PIRSF003078">
    <property type="entry name" value="GidB"/>
    <property type="match status" value="1"/>
</dbReference>
<keyword evidence="1 6" id="KW-0963">Cytoplasm</keyword>
<dbReference type="Gene3D" id="3.40.50.150">
    <property type="entry name" value="Vaccinia Virus protein VP39"/>
    <property type="match status" value="1"/>
</dbReference>